<evidence type="ECO:0000313" key="2">
    <source>
        <dbReference type="Proteomes" id="UP000324748"/>
    </source>
</evidence>
<sequence>MSNLQVPGSMQRSTSAPGQLCQAGESEIADFAGLTETLLNLNIRTTIAENRLDVVYDKYDHTKEKIEDLADLKTLYEDFVKLKIYFQEEMLKVHGSINNIQSNINNHNQQQQVTYLDIPILSQVWFSGSPKEVQRFIMSIQEAIDGSASRFKDEKTKIKWIARHFRNEVGKNDESCASYNWFRAVIIENAREQQLPTEKASTANPFVLGVLLSAEGFLDSIENTFASSHQDTERRAKLYACRQDKKSIEEFHIIFNALAFDVDMDEGTRCEIYEKALNPKIVKMAITRGGWLEVKLLKEKQTLAILAATAVSKINMF</sequence>
<dbReference type="AlphaFoldDB" id="A0A5B0Q2W2"/>
<gene>
    <name evidence="1" type="ORF">PGT21_015775</name>
</gene>
<protein>
    <recommendedName>
        <fullName evidence="3">Retrotransposon gag domain-containing protein</fullName>
    </recommendedName>
</protein>
<dbReference type="EMBL" id="VSWC01000029">
    <property type="protein sequence ID" value="KAA1107496.1"/>
    <property type="molecule type" value="Genomic_DNA"/>
</dbReference>
<proteinExistence type="predicted"/>
<accession>A0A5B0Q2W2</accession>
<comment type="caution">
    <text evidence="1">The sequence shown here is derived from an EMBL/GenBank/DDBJ whole genome shotgun (WGS) entry which is preliminary data.</text>
</comment>
<evidence type="ECO:0008006" key="3">
    <source>
        <dbReference type="Google" id="ProtNLM"/>
    </source>
</evidence>
<evidence type="ECO:0000313" key="1">
    <source>
        <dbReference type="EMBL" id="KAA1107496.1"/>
    </source>
</evidence>
<name>A0A5B0Q2W2_PUCGR</name>
<keyword evidence="2" id="KW-1185">Reference proteome</keyword>
<organism evidence="1 2">
    <name type="scientific">Puccinia graminis f. sp. tritici</name>
    <dbReference type="NCBI Taxonomy" id="56615"/>
    <lineage>
        <taxon>Eukaryota</taxon>
        <taxon>Fungi</taxon>
        <taxon>Dikarya</taxon>
        <taxon>Basidiomycota</taxon>
        <taxon>Pucciniomycotina</taxon>
        <taxon>Pucciniomycetes</taxon>
        <taxon>Pucciniales</taxon>
        <taxon>Pucciniaceae</taxon>
        <taxon>Puccinia</taxon>
    </lineage>
</organism>
<dbReference type="Proteomes" id="UP000324748">
    <property type="component" value="Unassembled WGS sequence"/>
</dbReference>
<reference evidence="1 2" key="1">
    <citation type="submission" date="2019-05" db="EMBL/GenBank/DDBJ databases">
        <title>Emergence of the Ug99 lineage of the wheat stem rust pathogen through somatic hybridization.</title>
        <authorList>
            <person name="Li F."/>
            <person name="Upadhyaya N.M."/>
            <person name="Sperschneider J."/>
            <person name="Matny O."/>
            <person name="Nguyen-Phuc H."/>
            <person name="Mago R."/>
            <person name="Raley C."/>
            <person name="Miller M.E."/>
            <person name="Silverstein K.A.T."/>
            <person name="Henningsen E."/>
            <person name="Hirsch C.D."/>
            <person name="Visser B."/>
            <person name="Pretorius Z.A."/>
            <person name="Steffenson B.J."/>
            <person name="Schwessinger B."/>
            <person name="Dodds P.N."/>
            <person name="Figueroa M."/>
        </authorList>
    </citation>
    <scope>NUCLEOTIDE SEQUENCE [LARGE SCALE GENOMIC DNA]</scope>
    <source>
        <strain evidence="1">21-0</strain>
    </source>
</reference>